<evidence type="ECO:0000256" key="1">
    <source>
        <dbReference type="SAM" id="MobiDB-lite"/>
    </source>
</evidence>
<dbReference type="Pfam" id="PF07728">
    <property type="entry name" value="AAA_5"/>
    <property type="match status" value="1"/>
</dbReference>
<dbReference type="InterPro" id="IPR027417">
    <property type="entry name" value="P-loop_NTPase"/>
</dbReference>
<feature type="region of interest" description="Disordered" evidence="1">
    <location>
        <begin position="1"/>
        <end position="41"/>
    </location>
</feature>
<dbReference type="InterPro" id="IPR011704">
    <property type="entry name" value="ATPase_dyneun-rel_AAA"/>
</dbReference>
<sequence length="299" mass="31653">PRTPAAKPAPAPKPASTARPRPAAKPASTPPVDPKAPIRRANGQMYYPRTLGEHTDVQVLHMMRASGIYTLLEGPPGTGKTSLVEAAFPDLELIAGDGDTQVADLVGSYVIAEDGSYEWKDGPAVIAAQEGRPLFIDDATLIAPKVLAVIYPLMDGRREIVLKEHGGRKVKAADGFYVIAGHNPHVHGAVLTDALASRFTAPIQVSTDYELAEHLGVHKKAVQIARNLATQQRNGASGWAPQMRELLAFKAIATALGEDAAFGNMIGQAPPDDRDLVAAVVTKIIGRPVAQLALGKQAK</sequence>
<dbReference type="Proteomes" id="UP000676325">
    <property type="component" value="Unassembled WGS sequence"/>
</dbReference>
<feature type="compositionally biased region" description="Pro residues" evidence="1">
    <location>
        <begin position="1"/>
        <end position="13"/>
    </location>
</feature>
<dbReference type="InterPro" id="IPR050764">
    <property type="entry name" value="CbbQ/NirQ/NorQ/GpvN"/>
</dbReference>
<evidence type="ECO:0000259" key="2">
    <source>
        <dbReference type="Pfam" id="PF07728"/>
    </source>
</evidence>
<reference evidence="3" key="1">
    <citation type="submission" date="2021-04" db="EMBL/GenBank/DDBJ databases">
        <title>Genome based classification of Actinospica acidithermotolerans sp. nov., an actinobacterium isolated from an Indonesian hot spring.</title>
        <authorList>
            <person name="Kusuma A.B."/>
            <person name="Putra K.E."/>
            <person name="Nafisah S."/>
            <person name="Loh J."/>
            <person name="Nouioui I."/>
            <person name="Goodfellow M."/>
        </authorList>
    </citation>
    <scope>NUCLEOTIDE SEQUENCE</scope>
    <source>
        <strain evidence="3">MGRD01-02</strain>
    </source>
</reference>
<dbReference type="GO" id="GO:0016887">
    <property type="term" value="F:ATP hydrolysis activity"/>
    <property type="evidence" value="ECO:0007669"/>
    <property type="project" value="InterPro"/>
</dbReference>
<evidence type="ECO:0000313" key="4">
    <source>
        <dbReference type="Proteomes" id="UP000676325"/>
    </source>
</evidence>
<dbReference type="PANTHER" id="PTHR42759:SF1">
    <property type="entry name" value="MAGNESIUM-CHELATASE SUBUNIT CHLD"/>
    <property type="match status" value="1"/>
</dbReference>
<evidence type="ECO:0000313" key="3">
    <source>
        <dbReference type="EMBL" id="MBR7830632.1"/>
    </source>
</evidence>
<dbReference type="Gene3D" id="3.40.50.300">
    <property type="entry name" value="P-loop containing nucleotide triphosphate hydrolases"/>
    <property type="match status" value="1"/>
</dbReference>
<dbReference type="RefSeq" id="WP_212521756.1">
    <property type="nucleotide sequence ID" value="NZ_JAGSOH010000144.1"/>
</dbReference>
<gene>
    <name evidence="3" type="ORF">KDK95_30300</name>
</gene>
<dbReference type="EMBL" id="JAGSOH010000144">
    <property type="protein sequence ID" value="MBR7830632.1"/>
    <property type="molecule type" value="Genomic_DNA"/>
</dbReference>
<feature type="compositionally biased region" description="Low complexity" evidence="1">
    <location>
        <begin position="14"/>
        <end position="27"/>
    </location>
</feature>
<comment type="caution">
    <text evidence="3">The sequence shown here is derived from an EMBL/GenBank/DDBJ whole genome shotgun (WGS) entry which is preliminary data.</text>
</comment>
<name>A0A941EHJ5_9ACTN</name>
<dbReference type="AlphaFoldDB" id="A0A941EHJ5"/>
<organism evidence="3 4">
    <name type="scientific">Actinospica acidithermotolerans</name>
    <dbReference type="NCBI Taxonomy" id="2828514"/>
    <lineage>
        <taxon>Bacteria</taxon>
        <taxon>Bacillati</taxon>
        <taxon>Actinomycetota</taxon>
        <taxon>Actinomycetes</taxon>
        <taxon>Catenulisporales</taxon>
        <taxon>Actinospicaceae</taxon>
        <taxon>Actinospica</taxon>
    </lineage>
</organism>
<proteinExistence type="predicted"/>
<feature type="non-terminal residue" evidence="3">
    <location>
        <position position="1"/>
    </location>
</feature>
<dbReference type="PANTHER" id="PTHR42759">
    <property type="entry name" value="MOXR FAMILY PROTEIN"/>
    <property type="match status" value="1"/>
</dbReference>
<keyword evidence="4" id="KW-1185">Reference proteome</keyword>
<accession>A0A941EHJ5</accession>
<protein>
    <submittedName>
        <fullName evidence="3">AAA family ATPase</fullName>
    </submittedName>
</protein>
<dbReference type="GO" id="GO:0005524">
    <property type="term" value="F:ATP binding"/>
    <property type="evidence" value="ECO:0007669"/>
    <property type="project" value="InterPro"/>
</dbReference>
<dbReference type="SUPFAM" id="SSF52540">
    <property type="entry name" value="P-loop containing nucleoside triphosphate hydrolases"/>
    <property type="match status" value="1"/>
</dbReference>
<feature type="domain" description="ATPase dynein-related AAA" evidence="2">
    <location>
        <begin position="71"/>
        <end position="199"/>
    </location>
</feature>